<dbReference type="InterPro" id="IPR012902">
    <property type="entry name" value="N_methyl_site"/>
</dbReference>
<organism evidence="2 3">
    <name type="scientific">Anaerobaca lacustris</name>
    <dbReference type="NCBI Taxonomy" id="3044600"/>
    <lineage>
        <taxon>Bacteria</taxon>
        <taxon>Pseudomonadati</taxon>
        <taxon>Planctomycetota</taxon>
        <taxon>Phycisphaerae</taxon>
        <taxon>Sedimentisphaerales</taxon>
        <taxon>Anaerobacaceae</taxon>
        <taxon>Anaerobaca</taxon>
    </lineage>
</organism>
<accession>A0AAW6TU76</accession>
<dbReference type="EMBL" id="JASCXX010000007">
    <property type="protein sequence ID" value="MDI6448877.1"/>
    <property type="molecule type" value="Genomic_DNA"/>
</dbReference>
<name>A0AAW6TU76_9BACT</name>
<dbReference type="PANTHER" id="PTHR30093">
    <property type="entry name" value="GENERAL SECRETION PATHWAY PROTEIN G"/>
    <property type="match status" value="1"/>
</dbReference>
<keyword evidence="3" id="KW-1185">Reference proteome</keyword>
<protein>
    <submittedName>
        <fullName evidence="2">Type II secretion system protein</fullName>
    </submittedName>
</protein>
<dbReference type="AlphaFoldDB" id="A0AAW6TU76"/>
<dbReference type="PANTHER" id="PTHR30093:SF2">
    <property type="entry name" value="TYPE II SECRETION SYSTEM PROTEIN H"/>
    <property type="match status" value="1"/>
</dbReference>
<sequence>MKRKGFTLVELLVVIAIIALLMGILMPALARVRQLAFRMVCGTNLAGIGKAMLIYANDYDDELPRAGGRLSQWDGPVIWNANNRYTAYGVSQSDGSGGKATITSCFFLLVKYAEVTPKSFVCKGDTGTNEWQLAQETTVTTGFEMIDAWDFGATPRDNCSYSYHLPFGQYALTTSSEPGLAVASERNPWLPSPAGAAGVFGDFMPDVRPFTGTTETALKGNAASHQGEGQNVLFLDAHVEFARRAFCSLEDDNIFTRSRNATTGDPLGTMPAYSTTFAPMNRKDSLLVHDPDAFTTSTRTGR</sequence>
<evidence type="ECO:0000256" key="1">
    <source>
        <dbReference type="SAM" id="Phobius"/>
    </source>
</evidence>
<feature type="transmembrane region" description="Helical" evidence="1">
    <location>
        <begin position="6"/>
        <end position="29"/>
    </location>
</feature>
<evidence type="ECO:0000313" key="2">
    <source>
        <dbReference type="EMBL" id="MDI6448877.1"/>
    </source>
</evidence>
<evidence type="ECO:0000313" key="3">
    <source>
        <dbReference type="Proteomes" id="UP001431776"/>
    </source>
</evidence>
<keyword evidence="1" id="KW-0472">Membrane</keyword>
<keyword evidence="1" id="KW-0812">Transmembrane</keyword>
<gene>
    <name evidence="2" type="ORF">QJ522_07445</name>
</gene>
<dbReference type="Gene3D" id="3.30.700.10">
    <property type="entry name" value="Glycoprotein, Type 4 Pilin"/>
    <property type="match status" value="1"/>
</dbReference>
<dbReference type="PROSITE" id="PS00409">
    <property type="entry name" value="PROKAR_NTER_METHYL"/>
    <property type="match status" value="1"/>
</dbReference>
<dbReference type="RefSeq" id="WP_349244287.1">
    <property type="nucleotide sequence ID" value="NZ_JASCXX010000007.1"/>
</dbReference>
<reference evidence="2" key="1">
    <citation type="submission" date="2023-05" db="EMBL/GenBank/DDBJ databases">
        <title>Anaerotaeda fermentans gen. nov., sp. nov., a novel anaerobic planctomycete of the new family within the order Sedimentisphaerales isolated from Taman Peninsula, Russia.</title>
        <authorList>
            <person name="Khomyakova M.A."/>
            <person name="Merkel A.Y."/>
            <person name="Slobodkin A.I."/>
        </authorList>
    </citation>
    <scope>NUCLEOTIDE SEQUENCE</scope>
    <source>
        <strain evidence="2">M17dextr</strain>
    </source>
</reference>
<keyword evidence="1" id="KW-1133">Transmembrane helix</keyword>
<proteinExistence type="predicted"/>
<comment type="caution">
    <text evidence="2">The sequence shown here is derived from an EMBL/GenBank/DDBJ whole genome shotgun (WGS) entry which is preliminary data.</text>
</comment>
<dbReference type="NCBIfam" id="TIGR02532">
    <property type="entry name" value="IV_pilin_GFxxxE"/>
    <property type="match status" value="1"/>
</dbReference>
<dbReference type="Proteomes" id="UP001431776">
    <property type="component" value="Unassembled WGS sequence"/>
</dbReference>
<dbReference type="InterPro" id="IPR045584">
    <property type="entry name" value="Pilin-like"/>
</dbReference>
<dbReference type="Pfam" id="PF07963">
    <property type="entry name" value="N_methyl"/>
    <property type="match status" value="1"/>
</dbReference>
<dbReference type="SUPFAM" id="SSF54523">
    <property type="entry name" value="Pili subunits"/>
    <property type="match status" value="1"/>
</dbReference>